<dbReference type="SUPFAM" id="SSF50978">
    <property type="entry name" value="WD40 repeat-like"/>
    <property type="match status" value="1"/>
</dbReference>
<sequence>MDGETLGMKLKPIRTIDTFMGPVKKLDFNLFHQRLAVVGEGQLKVWEIDTKGSISVLMTELSVGFIAKTVHFFNKCRAVLVGYLESHSVLGQSCPGCAFGNVWFLARQECFISQWPISFNS</sequence>
<proteinExistence type="predicted"/>
<dbReference type="InterPro" id="IPR036322">
    <property type="entry name" value="WD40_repeat_dom_sf"/>
</dbReference>
<dbReference type="AlphaFoldDB" id="A0A0C9V3X1"/>
<name>A0A0C9V3X1_SPHS4</name>
<organism evidence="1 2">
    <name type="scientific">Sphaerobolus stellatus (strain SS14)</name>
    <dbReference type="NCBI Taxonomy" id="990650"/>
    <lineage>
        <taxon>Eukaryota</taxon>
        <taxon>Fungi</taxon>
        <taxon>Dikarya</taxon>
        <taxon>Basidiomycota</taxon>
        <taxon>Agaricomycotina</taxon>
        <taxon>Agaricomycetes</taxon>
        <taxon>Phallomycetidae</taxon>
        <taxon>Geastrales</taxon>
        <taxon>Sphaerobolaceae</taxon>
        <taxon>Sphaerobolus</taxon>
    </lineage>
</organism>
<gene>
    <name evidence="1" type="ORF">M422DRAFT_52988</name>
</gene>
<protein>
    <submittedName>
        <fullName evidence="1">Uncharacterized protein</fullName>
    </submittedName>
</protein>
<evidence type="ECO:0000313" key="1">
    <source>
        <dbReference type="EMBL" id="KIJ32210.1"/>
    </source>
</evidence>
<keyword evidence="2" id="KW-1185">Reference proteome</keyword>
<reference evidence="1 2" key="1">
    <citation type="submission" date="2014-06" db="EMBL/GenBank/DDBJ databases">
        <title>Evolutionary Origins and Diversification of the Mycorrhizal Mutualists.</title>
        <authorList>
            <consortium name="DOE Joint Genome Institute"/>
            <consortium name="Mycorrhizal Genomics Consortium"/>
            <person name="Kohler A."/>
            <person name="Kuo A."/>
            <person name="Nagy L.G."/>
            <person name="Floudas D."/>
            <person name="Copeland A."/>
            <person name="Barry K.W."/>
            <person name="Cichocki N."/>
            <person name="Veneault-Fourrey C."/>
            <person name="LaButti K."/>
            <person name="Lindquist E.A."/>
            <person name="Lipzen A."/>
            <person name="Lundell T."/>
            <person name="Morin E."/>
            <person name="Murat C."/>
            <person name="Riley R."/>
            <person name="Ohm R."/>
            <person name="Sun H."/>
            <person name="Tunlid A."/>
            <person name="Henrissat B."/>
            <person name="Grigoriev I.V."/>
            <person name="Hibbett D.S."/>
            <person name="Martin F."/>
        </authorList>
    </citation>
    <scope>NUCLEOTIDE SEQUENCE [LARGE SCALE GENOMIC DNA]</scope>
    <source>
        <strain evidence="1 2">SS14</strain>
    </source>
</reference>
<dbReference type="HOGENOM" id="CLU_2039537_0_0_1"/>
<dbReference type="EMBL" id="KN837230">
    <property type="protein sequence ID" value="KIJ32210.1"/>
    <property type="molecule type" value="Genomic_DNA"/>
</dbReference>
<evidence type="ECO:0000313" key="2">
    <source>
        <dbReference type="Proteomes" id="UP000054279"/>
    </source>
</evidence>
<accession>A0A0C9V3X1</accession>
<dbReference type="OrthoDB" id="3238562at2759"/>
<dbReference type="Proteomes" id="UP000054279">
    <property type="component" value="Unassembled WGS sequence"/>
</dbReference>